<proteinExistence type="predicted"/>
<dbReference type="RefSeq" id="WP_153469457.1">
    <property type="nucleotide sequence ID" value="NZ_QYAZ01000001.1"/>
</dbReference>
<keyword evidence="2" id="KW-1185">Reference proteome</keyword>
<reference evidence="1 2" key="1">
    <citation type="submission" date="2018-09" db="EMBL/GenBank/DDBJ databases">
        <title>Genome sequence and characterization of the bcs clusters for the production of nanocellulose from the low pH resistant strain Komagataeibacter medellinensis ID13488.</title>
        <authorList>
            <person name="Hernandez-Arriaga A.M."/>
            <person name="Del Cerro C."/>
            <person name="Urbina L."/>
            <person name="Eceiza A."/>
            <person name="Retegi A."/>
            <person name="Prieto M.A."/>
        </authorList>
    </citation>
    <scope>NUCLEOTIDE SEQUENCE [LARGE SCALE GENOMIC DNA]</scope>
    <source>
        <strain evidence="1 2">ID13488</strain>
    </source>
</reference>
<name>A0ABQ6VZU8_9PROT</name>
<protein>
    <recommendedName>
        <fullName evidence="3">Transposase</fullName>
    </recommendedName>
</protein>
<evidence type="ECO:0000313" key="1">
    <source>
        <dbReference type="EMBL" id="KAB8123983.1"/>
    </source>
</evidence>
<evidence type="ECO:0000313" key="2">
    <source>
        <dbReference type="Proteomes" id="UP000427842"/>
    </source>
</evidence>
<gene>
    <name evidence="1" type="ORF">D3W54_06970</name>
</gene>
<evidence type="ECO:0008006" key="3">
    <source>
        <dbReference type="Google" id="ProtNLM"/>
    </source>
</evidence>
<organism evidence="1 2">
    <name type="scientific">Komagataeibacter medellinensis</name>
    <dbReference type="NCBI Taxonomy" id="1177712"/>
    <lineage>
        <taxon>Bacteria</taxon>
        <taxon>Pseudomonadati</taxon>
        <taxon>Pseudomonadota</taxon>
        <taxon>Alphaproteobacteria</taxon>
        <taxon>Acetobacterales</taxon>
        <taxon>Acetobacteraceae</taxon>
        <taxon>Komagataeibacter</taxon>
    </lineage>
</organism>
<dbReference type="Proteomes" id="UP000427842">
    <property type="component" value="Unassembled WGS sequence"/>
</dbReference>
<comment type="caution">
    <text evidence="1">The sequence shown here is derived from an EMBL/GenBank/DDBJ whole genome shotgun (WGS) entry which is preliminary data.</text>
</comment>
<sequence>MNIRAPAEIDWLVSAVGEKAVFVFVESECGRTMWVPARAAGSALEARYGSELATAVCARHARSSFRVPMLKRWRIRCHRLAGMMVADIAARVGVSERYVYAVLSGERGNEARIRRPARPADTRQISLF</sequence>
<accession>A0ABQ6VZU8</accession>
<dbReference type="EMBL" id="QYAZ01000001">
    <property type="protein sequence ID" value="KAB8123983.1"/>
    <property type="molecule type" value="Genomic_DNA"/>
</dbReference>